<dbReference type="OrthoDB" id="9799670at2"/>
<evidence type="ECO:0000313" key="2">
    <source>
        <dbReference type="Proteomes" id="UP000199223"/>
    </source>
</evidence>
<dbReference type="STRING" id="856736.SAMN04488058_102106"/>
<sequence>MRVEIDEAADAAYLYLVPEIPAGAAVQTRELGEFLVDYDVQGRLLGVEILGWSESLRTHRGLFLPPEVRAEIDDAAFEALAARPEFGGHGE</sequence>
<dbReference type="Proteomes" id="UP000199223">
    <property type="component" value="Unassembled WGS sequence"/>
</dbReference>
<accession>A0A1H6U542</accession>
<name>A0A1H6U542_9DEIO</name>
<gene>
    <name evidence="1" type="ORF">SAMN04488058_102106</name>
</gene>
<proteinExistence type="predicted"/>
<organism evidence="1 2">
    <name type="scientific">Deinococcus reticulitermitis</name>
    <dbReference type="NCBI Taxonomy" id="856736"/>
    <lineage>
        <taxon>Bacteria</taxon>
        <taxon>Thermotogati</taxon>
        <taxon>Deinococcota</taxon>
        <taxon>Deinococci</taxon>
        <taxon>Deinococcales</taxon>
        <taxon>Deinococcaceae</taxon>
        <taxon>Deinococcus</taxon>
    </lineage>
</organism>
<protein>
    <submittedName>
        <fullName evidence="1">Uncharacterized protein YuzE</fullName>
    </submittedName>
</protein>
<dbReference type="AlphaFoldDB" id="A0A1H6U542"/>
<dbReference type="EMBL" id="FNZA01000002">
    <property type="protein sequence ID" value="SEI87421.1"/>
    <property type="molecule type" value="Genomic_DNA"/>
</dbReference>
<reference evidence="2" key="1">
    <citation type="submission" date="2016-10" db="EMBL/GenBank/DDBJ databases">
        <authorList>
            <person name="Varghese N."/>
            <person name="Submissions S."/>
        </authorList>
    </citation>
    <scope>NUCLEOTIDE SEQUENCE [LARGE SCALE GENOMIC DNA]</scope>
    <source>
        <strain evidence="2">CGMCC 1.10218</strain>
    </source>
</reference>
<keyword evidence="2" id="KW-1185">Reference proteome</keyword>
<dbReference type="InterPro" id="IPR019270">
    <property type="entry name" value="DUF2283"/>
</dbReference>
<dbReference type="Pfam" id="PF10049">
    <property type="entry name" value="DUF2283"/>
    <property type="match status" value="1"/>
</dbReference>
<evidence type="ECO:0000313" key="1">
    <source>
        <dbReference type="EMBL" id="SEI87421.1"/>
    </source>
</evidence>
<dbReference type="RefSeq" id="WP_092263327.1">
    <property type="nucleotide sequence ID" value="NZ_FNZA01000002.1"/>
</dbReference>